<evidence type="ECO:0000313" key="1">
    <source>
        <dbReference type="EMBL" id="RWZ78108.1"/>
    </source>
</evidence>
<organism evidence="1 2">
    <name type="scientific">Candidatus Chaera renei</name>
    <dbReference type="NCBI Taxonomy" id="2506947"/>
    <lineage>
        <taxon>Bacteria</taxon>
        <taxon>Candidatus Saccharimonadota</taxon>
        <taxon>Candidatus Saccharimonadia</taxon>
        <taxon>Candidatus Saccharimonadales</taxon>
        <taxon>Candidatus Saccharimonadaceae</taxon>
        <taxon>Candidatus Chaera</taxon>
    </lineage>
</organism>
<accession>A0A4Q0AHQ7</accession>
<sequence>MDDYINFIAALAQETNIMEKSFYVVVPYYSAGNLTSTVGSSKNLLTNLFAPQKQLHVRIDEAAYNKARDELANRVNAVISGLFQTGVSAKQLDTKELGELYYNCYNPDTAVREPLVDFDNHTAIVIKKGEGQLPPASLNQGEA</sequence>
<gene>
    <name evidence="1" type="ORF">EOT04_02925</name>
</gene>
<dbReference type="AlphaFoldDB" id="A0A4Q0AHQ7"/>
<comment type="caution">
    <text evidence="1">The sequence shown here is derived from an EMBL/GenBank/DDBJ whole genome shotgun (WGS) entry which is preliminary data.</text>
</comment>
<proteinExistence type="predicted"/>
<keyword evidence="2" id="KW-1185">Reference proteome</keyword>
<dbReference type="EMBL" id="SCKW01000033">
    <property type="protein sequence ID" value="RWZ78108.1"/>
    <property type="molecule type" value="Genomic_DNA"/>
</dbReference>
<reference evidence="1" key="1">
    <citation type="submission" date="2019-01" db="EMBL/GenBank/DDBJ databases">
        <title>Genomic signatures and co-occurrence patterns of the ultra-small Saccharimodia (Patescibacteria phylum) suggest a symbiotic lifestyle.</title>
        <authorList>
            <person name="Lemos L."/>
            <person name="Medeiros J."/>
            <person name="Andreote F."/>
            <person name="Fernandes G."/>
            <person name="Varani A."/>
            <person name="Oliveira G."/>
            <person name="Pylro V."/>
        </authorList>
    </citation>
    <scope>NUCLEOTIDE SEQUENCE [LARGE SCALE GENOMIC DNA]</scope>
    <source>
        <strain evidence="1">AMD01</strain>
    </source>
</reference>
<name>A0A4Q0AHQ7_9BACT</name>
<dbReference type="Proteomes" id="UP000289269">
    <property type="component" value="Unassembled WGS sequence"/>
</dbReference>
<protein>
    <submittedName>
        <fullName evidence="1">Uncharacterized protein</fullName>
    </submittedName>
</protein>
<evidence type="ECO:0000313" key="2">
    <source>
        <dbReference type="Proteomes" id="UP000289269"/>
    </source>
</evidence>